<evidence type="ECO:0000313" key="1">
    <source>
        <dbReference type="EMBL" id="THG36834.1"/>
    </source>
</evidence>
<reference evidence="1 2" key="1">
    <citation type="submission" date="2019-04" db="EMBL/GenBank/DDBJ databases">
        <title>Microbes associate with the intestines of laboratory mice.</title>
        <authorList>
            <person name="Navarre W."/>
            <person name="Wong E."/>
            <person name="Huang K.C."/>
            <person name="Tropini C."/>
            <person name="Ng K."/>
            <person name="Yu B."/>
        </authorList>
    </citation>
    <scope>NUCLEOTIDE SEQUENCE [LARGE SCALE GENOMIC DNA]</scope>
    <source>
        <strain evidence="1 2">NM80_B27</strain>
    </source>
</reference>
<dbReference type="RefSeq" id="WP_136434889.1">
    <property type="nucleotide sequence ID" value="NZ_SSTJ01000010.1"/>
</dbReference>
<proteinExistence type="predicted"/>
<name>A0A4S4G1J9_9ACTN</name>
<dbReference type="Proteomes" id="UP000308978">
    <property type="component" value="Unassembled WGS sequence"/>
</dbReference>
<evidence type="ECO:0000313" key="2">
    <source>
        <dbReference type="Proteomes" id="UP000308978"/>
    </source>
</evidence>
<accession>A0A4S4G1J9</accession>
<comment type="caution">
    <text evidence="1">The sequence shown here is derived from an EMBL/GenBank/DDBJ whole genome shotgun (WGS) entry which is preliminary data.</text>
</comment>
<gene>
    <name evidence="1" type="ORF">E5986_08005</name>
</gene>
<sequence length="120" mass="13226">MEGPDYTNQSERKSYLTVKIPLRRRFRTVNTVLDVKPPTKTVAELMAKTAGMVDSMAAGEAPEADIDDAYEAMAAALSNNRQGIKVTPGDLIAANIDVWDIGDFTGWFMLFLESLISLKK</sequence>
<dbReference type="EMBL" id="SSTJ01000010">
    <property type="protein sequence ID" value="THG36834.1"/>
    <property type="molecule type" value="Genomic_DNA"/>
</dbReference>
<organism evidence="1 2">
    <name type="scientific">Adlercreutzia caecimuris</name>
    <dbReference type="NCBI Taxonomy" id="671266"/>
    <lineage>
        <taxon>Bacteria</taxon>
        <taxon>Bacillati</taxon>
        <taxon>Actinomycetota</taxon>
        <taxon>Coriobacteriia</taxon>
        <taxon>Eggerthellales</taxon>
        <taxon>Eggerthellaceae</taxon>
        <taxon>Adlercreutzia</taxon>
    </lineage>
</organism>
<protein>
    <submittedName>
        <fullName evidence="1">Uncharacterized protein</fullName>
    </submittedName>
</protein>
<dbReference type="AlphaFoldDB" id="A0A4S4G1J9"/>